<dbReference type="SUPFAM" id="SSF52833">
    <property type="entry name" value="Thioredoxin-like"/>
    <property type="match status" value="1"/>
</dbReference>
<dbReference type="Proteomes" id="UP000292039">
    <property type="component" value="Unassembled WGS sequence"/>
</dbReference>
<reference evidence="10 12" key="1">
    <citation type="submission" date="2015-04" db="EMBL/GenBank/DDBJ databases">
        <title>Genome sequence of Kerstersia gyiorum CG1.</title>
        <authorList>
            <person name="Greninger A.L."/>
            <person name="Kozyreva V."/>
            <person name="Chaturvedi V."/>
        </authorList>
    </citation>
    <scope>NUCLEOTIDE SEQUENCE [LARGE SCALE GENOMIC DNA]</scope>
    <source>
        <strain evidence="10 12">CG1</strain>
    </source>
</reference>
<comment type="function">
    <text evidence="7">Required for disulfide bond formation in some periplasmic proteins. Acts by transferring its disulfide bond to other proteins and is reduced in the process.</text>
</comment>
<keyword evidence="5" id="KW-1015">Disulfide bond</keyword>
<keyword evidence="12" id="KW-1185">Reference proteome</keyword>
<dbReference type="PANTHER" id="PTHR35272:SF3">
    <property type="entry name" value="THIOL:DISULFIDE INTERCHANGE PROTEIN DSBC"/>
    <property type="match status" value="1"/>
</dbReference>
<evidence type="ECO:0000256" key="3">
    <source>
        <dbReference type="ARBA" id="ARBA00022729"/>
    </source>
</evidence>
<name>A0A171KWK7_9BURK</name>
<evidence type="ECO:0000259" key="9">
    <source>
        <dbReference type="Pfam" id="PF13098"/>
    </source>
</evidence>
<dbReference type="Proteomes" id="UP000078084">
    <property type="component" value="Unassembled WGS sequence"/>
</dbReference>
<dbReference type="AlphaFoldDB" id="A0A171KWK7"/>
<evidence type="ECO:0000313" key="13">
    <source>
        <dbReference type="Proteomes" id="UP000292039"/>
    </source>
</evidence>
<keyword evidence="6 7" id="KW-0676">Redox-active center</keyword>
<gene>
    <name evidence="10" type="ORF">AAV32_03130</name>
    <name evidence="11" type="ORF">EV679_0619</name>
</gene>
<evidence type="ECO:0000313" key="10">
    <source>
        <dbReference type="EMBL" id="KKO73274.1"/>
    </source>
</evidence>
<dbReference type="CDD" id="cd03020">
    <property type="entry name" value="DsbA_DsbC_DsbG"/>
    <property type="match status" value="1"/>
</dbReference>
<evidence type="ECO:0000256" key="1">
    <source>
        <dbReference type="ARBA" id="ARBA00004418"/>
    </source>
</evidence>
<dbReference type="Pfam" id="PF10411">
    <property type="entry name" value="DsbC_N"/>
    <property type="match status" value="1"/>
</dbReference>
<evidence type="ECO:0000256" key="6">
    <source>
        <dbReference type="ARBA" id="ARBA00023284"/>
    </source>
</evidence>
<evidence type="ECO:0000256" key="5">
    <source>
        <dbReference type="ARBA" id="ARBA00023157"/>
    </source>
</evidence>
<dbReference type="Pfam" id="PF13098">
    <property type="entry name" value="Thioredoxin_2"/>
    <property type="match status" value="1"/>
</dbReference>
<evidence type="ECO:0000256" key="2">
    <source>
        <dbReference type="ARBA" id="ARBA00009813"/>
    </source>
</evidence>
<feature type="signal peptide" evidence="7">
    <location>
        <begin position="1"/>
        <end position="31"/>
    </location>
</feature>
<feature type="chain" id="PRO_5033785550" description="Thiol:disulfide interchange protein" evidence="7">
    <location>
        <begin position="32"/>
        <end position="255"/>
    </location>
</feature>
<dbReference type="InterPro" id="IPR018950">
    <property type="entry name" value="DiS-bond_isomerase_DsbC/G_N"/>
</dbReference>
<organism evidence="10 12">
    <name type="scientific">Kerstersia gyiorum</name>
    <dbReference type="NCBI Taxonomy" id="206506"/>
    <lineage>
        <taxon>Bacteria</taxon>
        <taxon>Pseudomonadati</taxon>
        <taxon>Pseudomonadota</taxon>
        <taxon>Betaproteobacteria</taxon>
        <taxon>Burkholderiales</taxon>
        <taxon>Alcaligenaceae</taxon>
        <taxon>Kerstersia</taxon>
    </lineage>
</organism>
<dbReference type="EMBL" id="SGWZ01000001">
    <property type="protein sequence ID" value="RZS73428.1"/>
    <property type="molecule type" value="Genomic_DNA"/>
</dbReference>
<dbReference type="GO" id="GO:0042597">
    <property type="term" value="C:periplasmic space"/>
    <property type="evidence" value="ECO:0007669"/>
    <property type="project" value="UniProtKB-SubCell"/>
</dbReference>
<dbReference type="OrthoDB" id="12976at2"/>
<comment type="similarity">
    <text evidence="2 7">Belongs to the thioredoxin family. DsbC subfamily.</text>
</comment>
<dbReference type="Gene3D" id="3.40.30.10">
    <property type="entry name" value="Glutaredoxin"/>
    <property type="match status" value="1"/>
</dbReference>
<keyword evidence="4 7" id="KW-0574">Periplasm</keyword>
<evidence type="ECO:0000313" key="12">
    <source>
        <dbReference type="Proteomes" id="UP000078084"/>
    </source>
</evidence>
<keyword evidence="3 7" id="KW-0732">Signal</keyword>
<dbReference type="EMBL" id="LBNE01000001">
    <property type="protein sequence ID" value="KKO73274.1"/>
    <property type="molecule type" value="Genomic_DNA"/>
</dbReference>
<protein>
    <recommendedName>
        <fullName evidence="7">Thiol:disulfide interchange protein</fullName>
    </recommendedName>
</protein>
<evidence type="ECO:0000313" key="11">
    <source>
        <dbReference type="EMBL" id="RZS73428.1"/>
    </source>
</evidence>
<dbReference type="GeneID" id="99727878"/>
<accession>A0A171KWK7</accession>
<evidence type="ECO:0000256" key="7">
    <source>
        <dbReference type="RuleBase" id="RU364038"/>
    </source>
</evidence>
<evidence type="ECO:0000259" key="8">
    <source>
        <dbReference type="Pfam" id="PF10411"/>
    </source>
</evidence>
<sequence>MSVNSIRRWRAAAAAAFVVCMMGVLAPAAQAAKATEPAVAEAATISRLFAQRFDGVQPDEVRSVGYGLYEVRIDDSLFYTDAGVSYLMQGYLVDAATRRNLTQERMDQLSAIDFDQLPLDLAIKQVHGDGSRRLAVFEDPNCRFCKQLRQTLADIDNVTVYAFLFPILSQDSHDKSRAVLCAKDPGATWDAWMLKGIAPRAENCDAPLDQLLALGKRLNVRGTPAVFFEDGTRAPGALPADELRARLDRAQQATR</sequence>
<dbReference type="InterPro" id="IPR033954">
    <property type="entry name" value="DiS-bond_Isoase_DsbC/G"/>
</dbReference>
<evidence type="ECO:0000256" key="4">
    <source>
        <dbReference type="ARBA" id="ARBA00022764"/>
    </source>
</evidence>
<dbReference type="InterPro" id="IPR036249">
    <property type="entry name" value="Thioredoxin-like_sf"/>
</dbReference>
<dbReference type="InterPro" id="IPR051470">
    <property type="entry name" value="Thiol:disulfide_interchange"/>
</dbReference>
<dbReference type="InterPro" id="IPR009094">
    <property type="entry name" value="DiS-bond_isomerase_DsbC/G_N_sf"/>
</dbReference>
<dbReference type="PANTHER" id="PTHR35272">
    <property type="entry name" value="THIOL:DISULFIDE INTERCHANGE PROTEIN DSBC-RELATED"/>
    <property type="match status" value="1"/>
</dbReference>
<dbReference type="STRING" id="206506.AAV32_03130"/>
<dbReference type="InterPro" id="IPR012336">
    <property type="entry name" value="Thioredoxin-like_fold"/>
</dbReference>
<reference evidence="11 13" key="2">
    <citation type="submission" date="2019-02" db="EMBL/GenBank/DDBJ databases">
        <title>Genomic Encyclopedia of Type Strains, Phase IV (KMG-IV): sequencing the most valuable type-strain genomes for metagenomic binning, comparative biology and taxonomic classification.</title>
        <authorList>
            <person name="Goeker M."/>
        </authorList>
    </citation>
    <scope>NUCLEOTIDE SEQUENCE [LARGE SCALE GENOMIC DNA]</scope>
    <source>
        <strain evidence="11 13">DSM 16618</strain>
    </source>
</reference>
<dbReference type="Gene3D" id="3.10.450.70">
    <property type="entry name" value="Disulphide bond isomerase, DsbC/G, N-terminal"/>
    <property type="match status" value="1"/>
</dbReference>
<feature type="domain" description="Thioredoxin-like fold" evidence="9">
    <location>
        <begin position="128"/>
        <end position="247"/>
    </location>
</feature>
<comment type="caution">
    <text evidence="10">The sequence shown here is derived from an EMBL/GenBank/DDBJ whole genome shotgun (WGS) entry which is preliminary data.</text>
</comment>
<feature type="domain" description="Disulphide bond isomerase DsbC/G N-terminal" evidence="8">
    <location>
        <begin position="38"/>
        <end position="103"/>
    </location>
</feature>
<proteinExistence type="inferred from homology"/>
<dbReference type="RefSeq" id="WP_068367395.1">
    <property type="nucleotide sequence ID" value="NZ_CBCSEB010000010.1"/>
</dbReference>
<comment type="subcellular location">
    <subcellularLocation>
        <location evidence="1 7">Periplasm</location>
    </subcellularLocation>
</comment>